<evidence type="ECO:0000256" key="5">
    <source>
        <dbReference type="ARBA" id="ARBA00022801"/>
    </source>
</evidence>
<dbReference type="Pfam" id="PF07519">
    <property type="entry name" value="Tannase"/>
    <property type="match status" value="1"/>
</dbReference>
<evidence type="ECO:0000256" key="1">
    <source>
        <dbReference type="ARBA" id="ARBA00006249"/>
    </source>
</evidence>
<dbReference type="SUPFAM" id="SSF53474">
    <property type="entry name" value="alpha/beta-Hydrolases"/>
    <property type="match status" value="1"/>
</dbReference>
<reference evidence="10" key="1">
    <citation type="journal article" date="2019" name="Int. J. Syst. Evol. Microbiol.">
        <title>The Global Catalogue of Microorganisms (GCM) 10K type strain sequencing project: providing services to taxonomists for standard genome sequencing and annotation.</title>
        <authorList>
            <consortium name="The Broad Institute Genomics Platform"/>
            <consortium name="The Broad Institute Genome Sequencing Center for Infectious Disease"/>
            <person name="Wu L."/>
            <person name="Ma J."/>
        </authorList>
    </citation>
    <scope>NUCLEOTIDE SEQUENCE [LARGE SCALE GENOMIC DNA]</scope>
    <source>
        <strain evidence="10">CGMCC 4.7177</strain>
    </source>
</reference>
<feature type="chain" id="PRO_5046085079" evidence="8">
    <location>
        <begin position="34"/>
        <end position="544"/>
    </location>
</feature>
<evidence type="ECO:0000313" key="10">
    <source>
        <dbReference type="Proteomes" id="UP001595839"/>
    </source>
</evidence>
<evidence type="ECO:0000256" key="3">
    <source>
        <dbReference type="ARBA" id="ARBA00022723"/>
    </source>
</evidence>
<proteinExistence type="inferred from homology"/>
<sequence length="544" mass="57965">MIKAKSHRRRRRLVPTLLGALALLVSLSGGAQAAQAAPPPDPAGCSTDGLRSSLNIDGVTVDRAELNTTGTFAPAPGTESQFGGPFTDLPAYCDVTLTRTDTANNRITIKMWLPERWNGRFQGAGGGGFSCGINYGLMATGVTTGYASASTNCGHDNSWLDGKWVLKPDLTLDQPLLTTFASTGIHEMTVTGKAVTNAYYAKKPAYSYFNGCSMGGRMGLMEAQRYPKDYDGITSGAPAVNQPQVLPSLIWPQLVMKEANHLLPTCKQEAFTNAVVKACDRLDGVADGVIGAPADCRWNPNSLIGAKTACGTITPKDAAVIAKIWQGPKVNGRFLGYGLERGAPLSYLAVTTAANGALSGQPFSVGLDWLGSWVQRNPDWDWHTLTYDKFVQLIDQSVKEFPAFSTDDPDVSAFRNNGGKLVLWHGQADPLISSQGTVSYYQRVQQANGGARATNSFARLFLAPGAGHCANAAGPIPSDPLAAVVNWVEHGRAPATLPATLTDPDTQKTTVTRRLCAYPLVARYKGHGDTANARNYHCAAGYTH</sequence>
<dbReference type="Gene3D" id="3.40.50.1820">
    <property type="entry name" value="alpha/beta hydrolase"/>
    <property type="match status" value="1"/>
</dbReference>
<dbReference type="GO" id="GO:0016787">
    <property type="term" value="F:hydrolase activity"/>
    <property type="evidence" value="ECO:0007669"/>
    <property type="project" value="UniProtKB-KW"/>
</dbReference>
<evidence type="ECO:0000256" key="6">
    <source>
        <dbReference type="ARBA" id="ARBA00022837"/>
    </source>
</evidence>
<name>A0ABV9BCS4_9ACTN</name>
<evidence type="ECO:0000313" key="9">
    <source>
        <dbReference type="EMBL" id="MFC4508581.1"/>
    </source>
</evidence>
<dbReference type="EMBL" id="JBHSFK010000095">
    <property type="protein sequence ID" value="MFC4508581.1"/>
    <property type="molecule type" value="Genomic_DNA"/>
</dbReference>
<evidence type="ECO:0000256" key="7">
    <source>
        <dbReference type="ARBA" id="ARBA00023157"/>
    </source>
</evidence>
<keyword evidence="4 8" id="KW-0732">Signal</keyword>
<comment type="similarity">
    <text evidence="1">Belongs to the tannase family.</text>
</comment>
<dbReference type="PANTHER" id="PTHR33938:SF15">
    <property type="entry name" value="FERULOYL ESTERASE B-RELATED"/>
    <property type="match status" value="1"/>
</dbReference>
<dbReference type="Proteomes" id="UP001595839">
    <property type="component" value="Unassembled WGS sequence"/>
</dbReference>
<dbReference type="RefSeq" id="WP_381187976.1">
    <property type="nucleotide sequence ID" value="NZ_JBHSFK010000095.1"/>
</dbReference>
<organism evidence="9 10">
    <name type="scientific">Streptomyces vulcanius</name>
    <dbReference type="NCBI Taxonomy" id="1441876"/>
    <lineage>
        <taxon>Bacteria</taxon>
        <taxon>Bacillati</taxon>
        <taxon>Actinomycetota</taxon>
        <taxon>Actinomycetes</taxon>
        <taxon>Kitasatosporales</taxon>
        <taxon>Streptomycetaceae</taxon>
        <taxon>Streptomyces</taxon>
    </lineage>
</organism>
<keyword evidence="6" id="KW-0106">Calcium</keyword>
<protein>
    <submittedName>
        <fullName evidence="9">Tannase/feruloyl esterase family alpha/beta hydrolase</fullName>
    </submittedName>
</protein>
<keyword evidence="7" id="KW-1015">Disulfide bond</keyword>
<accession>A0ABV9BCS4</accession>
<dbReference type="PANTHER" id="PTHR33938">
    <property type="entry name" value="FERULOYL ESTERASE B-RELATED"/>
    <property type="match status" value="1"/>
</dbReference>
<keyword evidence="3" id="KW-0479">Metal-binding</keyword>
<keyword evidence="2" id="KW-0719">Serine esterase</keyword>
<comment type="caution">
    <text evidence="9">The sequence shown here is derived from an EMBL/GenBank/DDBJ whole genome shotgun (WGS) entry which is preliminary data.</text>
</comment>
<gene>
    <name evidence="9" type="ORF">ACFPIH_55935</name>
</gene>
<evidence type="ECO:0000256" key="2">
    <source>
        <dbReference type="ARBA" id="ARBA00022487"/>
    </source>
</evidence>
<dbReference type="InterPro" id="IPR029058">
    <property type="entry name" value="AB_hydrolase_fold"/>
</dbReference>
<dbReference type="InterPro" id="IPR011118">
    <property type="entry name" value="Tannase/feruloyl_esterase"/>
</dbReference>
<evidence type="ECO:0000256" key="4">
    <source>
        <dbReference type="ARBA" id="ARBA00022729"/>
    </source>
</evidence>
<keyword evidence="5 9" id="KW-0378">Hydrolase</keyword>
<feature type="signal peptide" evidence="8">
    <location>
        <begin position="1"/>
        <end position="33"/>
    </location>
</feature>
<evidence type="ECO:0000256" key="8">
    <source>
        <dbReference type="SAM" id="SignalP"/>
    </source>
</evidence>
<keyword evidence="10" id="KW-1185">Reference proteome</keyword>